<dbReference type="InParanoid" id="A0A7M7K7Z2"/>
<dbReference type="InterPro" id="IPR025762">
    <property type="entry name" value="DFDF"/>
</dbReference>
<feature type="region of interest" description="Disordered" evidence="1">
    <location>
        <begin position="75"/>
        <end position="106"/>
    </location>
</feature>
<dbReference type="RefSeq" id="XP_022662508.1">
    <property type="nucleotide sequence ID" value="XM_022806773.1"/>
</dbReference>
<reference evidence="3" key="1">
    <citation type="submission" date="2021-01" db="UniProtKB">
        <authorList>
            <consortium name="EnsemblMetazoa"/>
        </authorList>
    </citation>
    <scope>IDENTIFICATION</scope>
</reference>
<dbReference type="SMART" id="SM01199">
    <property type="entry name" value="FDF"/>
    <property type="match status" value="1"/>
</dbReference>
<dbReference type="PROSITE" id="PS51512">
    <property type="entry name" value="DFDF"/>
    <property type="match status" value="1"/>
</dbReference>
<dbReference type="GO" id="GO:0003729">
    <property type="term" value="F:mRNA binding"/>
    <property type="evidence" value="ECO:0007669"/>
    <property type="project" value="TreeGrafter"/>
</dbReference>
<evidence type="ECO:0000313" key="3">
    <source>
        <dbReference type="EnsemblMetazoa" id="XP_022662508"/>
    </source>
</evidence>
<evidence type="ECO:0000256" key="1">
    <source>
        <dbReference type="SAM" id="MobiDB-lite"/>
    </source>
</evidence>
<dbReference type="Proteomes" id="UP000594260">
    <property type="component" value="Unplaced"/>
</dbReference>
<sequence length="429" mass="47249">MSGDCVQYEGALVEIDCSVLGIYRGVIDRIDERDQSVAIRNPSKDGKKLVHPEVVIAAADIANIRFVNKLSGSPVLKERSSPSCGGRSPLKTPRLDKDGQRVQRQRTISNSFSTSRARRDKECFGGASDEVSLQEDFDFEKNLELFNKEKVFAEINRAHAGENVIRLTDCNVRKEKKYRHDENVIANSDKVVRRDDQKRHNIVLFNVDSGSKVPAVARSTRDAILSEAIRRGLSIDCLREATARNICSLILQQNNRNTVVFVVSPEKVSAPLNISLCGTTAARQLAGGKVPNIYVMTTRSVTAEDAAFRTELELAELAGVQVVDASHPPTSAVDIVVGCSLHPYLDQCGKRAWTTVLLVDPPFYSPNLANIVLFPLLPLLSSVPTEKDAKCKMYIGDLAVPAKLYKSKAEVDAEGLYPQDGFIARIKRA</sequence>
<dbReference type="GO" id="GO:0000932">
    <property type="term" value="C:P-body"/>
    <property type="evidence" value="ECO:0007669"/>
    <property type="project" value="TreeGrafter"/>
</dbReference>
<dbReference type="GeneID" id="111250864"/>
<keyword evidence="4" id="KW-1185">Reference proteome</keyword>
<dbReference type="Gene3D" id="2.30.30.100">
    <property type="match status" value="1"/>
</dbReference>
<dbReference type="Gene3D" id="3.40.50.10260">
    <property type="entry name" value="YjeF N-terminal domain"/>
    <property type="match status" value="1"/>
</dbReference>
<dbReference type="AlphaFoldDB" id="A0A7M7K7Z2"/>
<dbReference type="OMA" id="FXSSSSR"/>
<name>A0A7M7K7Z2_VARDE</name>
<protein>
    <recommendedName>
        <fullName evidence="2">DFDF domain-containing protein</fullName>
    </recommendedName>
</protein>
<organism evidence="3 4">
    <name type="scientific">Varroa destructor</name>
    <name type="common">Honeybee mite</name>
    <dbReference type="NCBI Taxonomy" id="109461"/>
    <lineage>
        <taxon>Eukaryota</taxon>
        <taxon>Metazoa</taxon>
        <taxon>Ecdysozoa</taxon>
        <taxon>Arthropoda</taxon>
        <taxon>Chelicerata</taxon>
        <taxon>Arachnida</taxon>
        <taxon>Acari</taxon>
        <taxon>Parasitiformes</taxon>
        <taxon>Mesostigmata</taxon>
        <taxon>Gamasina</taxon>
        <taxon>Dermanyssoidea</taxon>
        <taxon>Varroidae</taxon>
        <taxon>Varroa</taxon>
    </lineage>
</organism>
<dbReference type="EnsemblMetazoa" id="XM_022806773">
    <property type="protein sequence ID" value="XP_022662508"/>
    <property type="gene ID" value="LOC111250864"/>
</dbReference>
<dbReference type="KEGG" id="vde:111250864"/>
<accession>A0A7M7K7Z2</accession>
<dbReference type="GO" id="GO:0031087">
    <property type="term" value="P:deadenylation-independent decapping of nuclear-transcribed mRNA"/>
    <property type="evidence" value="ECO:0007669"/>
    <property type="project" value="TreeGrafter"/>
</dbReference>
<dbReference type="InterPro" id="IPR036652">
    <property type="entry name" value="YjeF_N_dom_sf"/>
</dbReference>
<dbReference type="PANTHER" id="PTHR13612:SF0">
    <property type="entry name" value="ENHANCER OF MRNA-DECAPPING PROTEIN 3"/>
    <property type="match status" value="1"/>
</dbReference>
<dbReference type="InterPro" id="IPR019050">
    <property type="entry name" value="FDF_dom"/>
</dbReference>
<evidence type="ECO:0000259" key="2">
    <source>
        <dbReference type="PROSITE" id="PS51512"/>
    </source>
</evidence>
<dbReference type="PANTHER" id="PTHR13612">
    <property type="entry name" value="ENHANCER OF MRNA-DECAPPING PROTEIN 3"/>
    <property type="match status" value="1"/>
</dbReference>
<dbReference type="CTD" id="80153"/>
<feature type="domain" description="DFDF" evidence="2">
    <location>
        <begin position="125"/>
        <end position="161"/>
    </location>
</feature>
<dbReference type="Pfam" id="PF09532">
    <property type="entry name" value="FDF"/>
    <property type="match status" value="1"/>
</dbReference>
<dbReference type="GO" id="GO:0033962">
    <property type="term" value="P:P-body assembly"/>
    <property type="evidence" value="ECO:0007669"/>
    <property type="project" value="TreeGrafter"/>
</dbReference>
<proteinExistence type="predicted"/>
<dbReference type="OrthoDB" id="10030313at2759"/>
<evidence type="ECO:0000313" key="4">
    <source>
        <dbReference type="Proteomes" id="UP000594260"/>
    </source>
</evidence>